<dbReference type="GO" id="GO:0005730">
    <property type="term" value="C:nucleolus"/>
    <property type="evidence" value="ECO:0000318"/>
    <property type="project" value="GO_Central"/>
</dbReference>
<evidence type="ECO:0000313" key="2">
    <source>
        <dbReference type="EMBL" id="EOY29177.1"/>
    </source>
</evidence>
<protein>
    <submittedName>
        <fullName evidence="2">Uncharacterized protein isoform 1</fullName>
    </submittedName>
</protein>
<dbReference type="Pfam" id="PF08555">
    <property type="entry name" value="FAM32A"/>
    <property type="match status" value="1"/>
</dbReference>
<dbReference type="EMBL" id="CM001887">
    <property type="protein sequence ID" value="EOY29177.1"/>
    <property type="molecule type" value="Genomic_DNA"/>
</dbReference>
<sequence length="175" mass="19884">MDSGNASFVSRTCGTVGCCGGRKQPLQRRESGNDAKIVLNTDRRYFQMSAYENFVGGRLRLKGKPLHVKADGISKNKKNRHKHRIAFHSQSEKTGLSTDQTEEVIHETEQDGSEAHAFEDHLTPAERKFLEQTHKLELQRLAKVASKSHRDRIREFNQYLANLTEHYDIPKVGPG</sequence>
<dbReference type="InParanoid" id="A0A061GJ84"/>
<dbReference type="OMA" id="RRYLQQT"/>
<dbReference type="eggNOG" id="KOG3410">
    <property type="taxonomic scope" value="Eukaryota"/>
</dbReference>
<evidence type="ECO:0000256" key="1">
    <source>
        <dbReference type="SAM" id="MobiDB-lite"/>
    </source>
</evidence>
<reference evidence="2 3" key="1">
    <citation type="journal article" date="2013" name="Genome Biol.">
        <title>The genome sequence of the most widely cultivated cacao type and its use to identify candidate genes regulating pod color.</title>
        <authorList>
            <person name="Motamayor J.C."/>
            <person name="Mockaitis K."/>
            <person name="Schmutz J."/>
            <person name="Haiminen N."/>
            <person name="Iii D.L."/>
            <person name="Cornejo O."/>
            <person name="Findley S.D."/>
            <person name="Zheng P."/>
            <person name="Utro F."/>
            <person name="Royaert S."/>
            <person name="Saski C."/>
            <person name="Jenkins J."/>
            <person name="Podicheti R."/>
            <person name="Zhao M."/>
            <person name="Scheffler B.E."/>
            <person name="Stack J.C."/>
            <person name="Feltus F.A."/>
            <person name="Mustiga G.M."/>
            <person name="Amores F."/>
            <person name="Phillips W."/>
            <person name="Marelli J.P."/>
            <person name="May G.D."/>
            <person name="Shapiro H."/>
            <person name="Ma J."/>
            <person name="Bustamante C.D."/>
            <person name="Schnell R.J."/>
            <person name="Main D."/>
            <person name="Gilbert D."/>
            <person name="Parida L."/>
            <person name="Kuhn D.N."/>
        </authorList>
    </citation>
    <scope>NUCLEOTIDE SEQUENCE [LARGE SCALE GENOMIC DNA]</scope>
    <source>
        <strain evidence="3">cv. Matina 1-6</strain>
    </source>
</reference>
<feature type="region of interest" description="Disordered" evidence="1">
    <location>
        <begin position="76"/>
        <end position="101"/>
    </location>
</feature>
<keyword evidence="3" id="KW-1185">Reference proteome</keyword>
<name>A0A061GJ84_THECC</name>
<dbReference type="PANTHER" id="PTHR13282">
    <property type="entry name" value="PROTEIN FAM32A"/>
    <property type="match status" value="1"/>
</dbReference>
<dbReference type="PANTHER" id="PTHR13282:SF16">
    <property type="entry name" value="PROTEIN FAM32A"/>
    <property type="match status" value="1"/>
</dbReference>
<dbReference type="Gramene" id="EOY29177">
    <property type="protein sequence ID" value="EOY29177"/>
    <property type="gene ID" value="TCM_036797"/>
</dbReference>
<dbReference type="HOGENOM" id="CLU_098435_2_0_1"/>
<dbReference type="AlphaFoldDB" id="A0A061GJ84"/>
<feature type="compositionally biased region" description="Polar residues" evidence="1">
    <location>
        <begin position="88"/>
        <end position="99"/>
    </location>
</feature>
<dbReference type="InterPro" id="IPR013865">
    <property type="entry name" value="FAM32A"/>
</dbReference>
<proteinExistence type="predicted"/>
<gene>
    <name evidence="2" type="ORF">TCM_036797</name>
</gene>
<dbReference type="Proteomes" id="UP000026915">
    <property type="component" value="Chromosome 9"/>
</dbReference>
<feature type="compositionally biased region" description="Basic residues" evidence="1">
    <location>
        <begin position="76"/>
        <end position="86"/>
    </location>
</feature>
<evidence type="ECO:0000313" key="3">
    <source>
        <dbReference type="Proteomes" id="UP000026915"/>
    </source>
</evidence>
<accession>A0A061GJ84</accession>
<dbReference type="STRING" id="3641.A0A061GJ84"/>
<organism evidence="2 3">
    <name type="scientific">Theobroma cacao</name>
    <name type="common">Cacao</name>
    <name type="synonym">Cocoa</name>
    <dbReference type="NCBI Taxonomy" id="3641"/>
    <lineage>
        <taxon>Eukaryota</taxon>
        <taxon>Viridiplantae</taxon>
        <taxon>Streptophyta</taxon>
        <taxon>Embryophyta</taxon>
        <taxon>Tracheophyta</taxon>
        <taxon>Spermatophyta</taxon>
        <taxon>Magnoliopsida</taxon>
        <taxon>eudicotyledons</taxon>
        <taxon>Gunneridae</taxon>
        <taxon>Pentapetalae</taxon>
        <taxon>rosids</taxon>
        <taxon>malvids</taxon>
        <taxon>Malvales</taxon>
        <taxon>Malvaceae</taxon>
        <taxon>Byttnerioideae</taxon>
        <taxon>Theobroma</taxon>
    </lineage>
</organism>